<accession>A0A5C5GEI7</accession>
<organism evidence="3 4">
    <name type="scientific">Pelagovum pacificum</name>
    <dbReference type="NCBI Taxonomy" id="2588711"/>
    <lineage>
        <taxon>Bacteria</taxon>
        <taxon>Pseudomonadati</taxon>
        <taxon>Pseudomonadota</taxon>
        <taxon>Alphaproteobacteria</taxon>
        <taxon>Rhodobacterales</taxon>
        <taxon>Paracoccaceae</taxon>
        <taxon>Pelagovum</taxon>
    </lineage>
</organism>
<dbReference type="InterPro" id="IPR043133">
    <property type="entry name" value="GTP-CH-I_C/QueF"/>
</dbReference>
<dbReference type="SMART" id="SM00905">
    <property type="entry name" value="FolB"/>
    <property type="match status" value="1"/>
</dbReference>
<dbReference type="AlphaFoldDB" id="A0A5C5GEI7"/>
<feature type="region of interest" description="Disordered" evidence="1">
    <location>
        <begin position="1"/>
        <end position="23"/>
    </location>
</feature>
<dbReference type="InterPro" id="IPR006157">
    <property type="entry name" value="FolB_dom"/>
</dbReference>
<reference evidence="3 4" key="1">
    <citation type="submission" date="2019-06" db="EMBL/GenBank/DDBJ databases">
        <title>Genome of new Rhodobacteraceae sp. SM1903.</title>
        <authorList>
            <person name="Ren X."/>
        </authorList>
    </citation>
    <scope>NUCLEOTIDE SEQUENCE [LARGE SCALE GENOMIC DNA]</scope>
    <source>
        <strain evidence="3 4">SM1903</strain>
    </source>
</reference>
<dbReference type="Gene3D" id="3.30.1130.10">
    <property type="match status" value="1"/>
</dbReference>
<evidence type="ECO:0000313" key="4">
    <source>
        <dbReference type="Proteomes" id="UP000314011"/>
    </source>
</evidence>
<proteinExistence type="predicted"/>
<name>A0A5C5GEI7_9RHOB</name>
<dbReference type="RefSeq" id="WP_140193832.1">
    <property type="nucleotide sequence ID" value="NZ_CP065915.1"/>
</dbReference>
<evidence type="ECO:0000256" key="1">
    <source>
        <dbReference type="SAM" id="MobiDB-lite"/>
    </source>
</evidence>
<dbReference type="Proteomes" id="UP000314011">
    <property type="component" value="Unassembled WGS sequence"/>
</dbReference>
<evidence type="ECO:0000313" key="3">
    <source>
        <dbReference type="EMBL" id="TNY33148.1"/>
    </source>
</evidence>
<evidence type="ECO:0000259" key="2">
    <source>
        <dbReference type="SMART" id="SM00905"/>
    </source>
</evidence>
<dbReference type="GO" id="GO:0006760">
    <property type="term" value="P:folic acid-containing compound metabolic process"/>
    <property type="evidence" value="ECO:0007669"/>
    <property type="project" value="InterPro"/>
</dbReference>
<dbReference type="Pfam" id="PF02152">
    <property type="entry name" value="FolB"/>
    <property type="match status" value="1"/>
</dbReference>
<sequence>MAEDARLAFAHPEERSEATAEGPRDRISVRDYVVEVEIGAFQAERDMLQTLRFNIVVEVLPPPPDLDDNVDRILSYDKLTEAVTIELAAERLNLLETLAERIAARILAEPLAARVFVRIEKTDRGPFDLGVEIVRSAGEIQAIGGERMSPRVLFLAPGETGGIAERLEALSDMPLIVCVGAAVGRPQVETPGAQRRIDLLAIEQSAWELSSAEPRCVVAGSRTELEWALRNGQVSVWAPSRMVLDSVGAAPDLAEPVSLAAWLAEVLEARELVLVGAEPPSTSVPVRVMT</sequence>
<comment type="caution">
    <text evidence="3">The sequence shown here is derived from an EMBL/GenBank/DDBJ whole genome shotgun (WGS) entry which is preliminary data.</text>
</comment>
<dbReference type="EMBL" id="VFFF01000001">
    <property type="protein sequence ID" value="TNY33148.1"/>
    <property type="molecule type" value="Genomic_DNA"/>
</dbReference>
<dbReference type="OrthoDB" id="7678026at2"/>
<protein>
    <submittedName>
        <fullName evidence="3">Diguanylate cyclase</fullName>
    </submittedName>
</protein>
<keyword evidence="4" id="KW-1185">Reference proteome</keyword>
<dbReference type="SUPFAM" id="SSF55620">
    <property type="entry name" value="Tetrahydrobiopterin biosynthesis enzymes-like"/>
    <property type="match status" value="1"/>
</dbReference>
<gene>
    <name evidence="3" type="ORF">FHY64_07680</name>
</gene>
<dbReference type="GO" id="GO:0004150">
    <property type="term" value="F:dihydroneopterin aldolase activity"/>
    <property type="evidence" value="ECO:0007669"/>
    <property type="project" value="InterPro"/>
</dbReference>
<feature type="domain" description="Dihydroneopterin aldolase/epimerase" evidence="2">
    <location>
        <begin position="27"/>
        <end position="135"/>
    </location>
</feature>